<keyword evidence="2" id="KW-0689">Ribosomal protein</keyword>
<dbReference type="SUPFAM" id="SSF143034">
    <property type="entry name" value="L35p-like"/>
    <property type="match status" value="1"/>
</dbReference>
<evidence type="ECO:0000256" key="3">
    <source>
        <dbReference type="ARBA" id="ARBA00023274"/>
    </source>
</evidence>
<evidence type="ECO:0000256" key="2">
    <source>
        <dbReference type="ARBA" id="ARBA00022980"/>
    </source>
</evidence>
<organism evidence="5">
    <name type="scientific">Micromonas pusilla</name>
    <name type="common">Picoplanktonic green alga</name>
    <name type="synonym">Chromulina pusilla</name>
    <dbReference type="NCBI Taxonomy" id="38833"/>
    <lineage>
        <taxon>Eukaryota</taxon>
        <taxon>Viridiplantae</taxon>
        <taxon>Chlorophyta</taxon>
        <taxon>Mamiellophyceae</taxon>
        <taxon>Mamiellales</taxon>
        <taxon>Mamiellaceae</taxon>
        <taxon>Micromonas</taxon>
    </lineage>
</organism>
<keyword evidence="3" id="KW-0687">Ribonucleoprotein</keyword>
<accession>A0A6U0GXB7</accession>
<dbReference type="InterPro" id="IPR021137">
    <property type="entry name" value="Ribosomal_bL35-like"/>
</dbReference>
<dbReference type="EMBL" id="HBDY01005630">
    <property type="protein sequence ID" value="CAD8234535.1"/>
    <property type="molecule type" value="Transcribed_RNA"/>
</dbReference>
<dbReference type="AlphaFoldDB" id="A0A6U0GXB7"/>
<dbReference type="GO" id="GO:1990904">
    <property type="term" value="C:ribonucleoprotein complex"/>
    <property type="evidence" value="ECO:0007669"/>
    <property type="project" value="UniProtKB-KW"/>
</dbReference>
<dbReference type="EMBL" id="HBDY01005631">
    <property type="protein sequence ID" value="CAD8234537.1"/>
    <property type="molecule type" value="Transcribed_RNA"/>
</dbReference>
<comment type="similarity">
    <text evidence="1">Belongs to the bacterial ribosomal protein bL35 family.</text>
</comment>
<dbReference type="Pfam" id="PF01632">
    <property type="entry name" value="Ribosomal_L35p"/>
    <property type="match status" value="1"/>
</dbReference>
<evidence type="ECO:0000313" key="5">
    <source>
        <dbReference type="EMBL" id="CAD8234535.1"/>
    </source>
</evidence>
<proteinExistence type="inferred from homology"/>
<name>A0A6U0GXB7_MICPS</name>
<protein>
    <recommendedName>
        <fullName evidence="7">50S ribosomal protein L35</fullName>
    </recommendedName>
</protein>
<dbReference type="Gene3D" id="4.10.410.60">
    <property type="match status" value="1"/>
</dbReference>
<dbReference type="GO" id="GO:0006412">
    <property type="term" value="P:translation"/>
    <property type="evidence" value="ECO:0007669"/>
    <property type="project" value="InterPro"/>
</dbReference>
<evidence type="ECO:0000256" key="4">
    <source>
        <dbReference type="SAM" id="SignalP"/>
    </source>
</evidence>
<dbReference type="PANTHER" id="PTHR36400:SF1">
    <property type="entry name" value="RIBOSOMAL PROTEIN L35"/>
    <property type="match status" value="1"/>
</dbReference>
<evidence type="ECO:0008006" key="7">
    <source>
        <dbReference type="Google" id="ProtNLM"/>
    </source>
</evidence>
<dbReference type="InterPro" id="IPR037229">
    <property type="entry name" value="Ribosomal_bL35_sf"/>
</dbReference>
<evidence type="ECO:0000256" key="1">
    <source>
        <dbReference type="ARBA" id="ARBA00006598"/>
    </source>
</evidence>
<dbReference type="GO" id="GO:0003735">
    <property type="term" value="F:structural constituent of ribosome"/>
    <property type="evidence" value="ECO:0007669"/>
    <property type="project" value="InterPro"/>
</dbReference>
<reference evidence="5" key="1">
    <citation type="submission" date="2021-01" db="EMBL/GenBank/DDBJ databases">
        <authorList>
            <person name="Corre E."/>
            <person name="Pelletier E."/>
            <person name="Niang G."/>
            <person name="Scheremetjew M."/>
            <person name="Finn R."/>
            <person name="Kale V."/>
            <person name="Holt S."/>
            <person name="Cochrane G."/>
            <person name="Meng A."/>
            <person name="Brown T."/>
            <person name="Cohen L."/>
        </authorList>
    </citation>
    <scope>NUCLEOTIDE SEQUENCE</scope>
    <source>
        <strain evidence="5">RCC1614</strain>
    </source>
</reference>
<evidence type="ECO:0000313" key="6">
    <source>
        <dbReference type="EMBL" id="CAD8234537.1"/>
    </source>
</evidence>
<feature type="signal peptide" evidence="4">
    <location>
        <begin position="1"/>
        <end position="20"/>
    </location>
</feature>
<sequence length="186" mass="21319">MSSLLFTSSRVFLLPFLSLTAPITNPGVACPRKIERFIAPLKERMKTKSMCNVDDKFESRPLELLNILRSRSNVPRLVLSSPRLKSVVDTNLRNTANSFFAREIHSVSNIHLQMCSFRGMKTKIKPYSSWKARFRATATGKYARKQKGKRHKASSKTLRQKMLLRATKLVHNSLVQPMKKLGFNLR</sequence>
<dbReference type="GO" id="GO:0005840">
    <property type="term" value="C:ribosome"/>
    <property type="evidence" value="ECO:0007669"/>
    <property type="project" value="UniProtKB-KW"/>
</dbReference>
<dbReference type="PANTHER" id="PTHR36400">
    <property type="entry name" value="RIBOSOMAL PROTEIN L35"/>
    <property type="match status" value="1"/>
</dbReference>
<feature type="chain" id="PRO_5036393757" description="50S ribosomal protein L35" evidence="4">
    <location>
        <begin position="21"/>
        <end position="186"/>
    </location>
</feature>
<gene>
    <name evidence="5" type="ORF">MPUS1402_LOCUS4283</name>
    <name evidence="6" type="ORF">MPUS1402_LOCUS4284</name>
</gene>
<keyword evidence="4" id="KW-0732">Signal</keyword>